<dbReference type="EMBL" id="CP001114">
    <property type="protein sequence ID" value="ACO45824.1"/>
    <property type="molecule type" value="Genomic_DNA"/>
</dbReference>
<reference evidence="3 4" key="1">
    <citation type="journal article" date="2009" name="PLoS Genet.">
        <title>Alliance of proteomics and genomics to unravel the specificities of Sahara bacterium Deinococcus deserti.</title>
        <authorList>
            <person name="de Groot A."/>
            <person name="Dulermo R."/>
            <person name="Ortet P."/>
            <person name="Blanchard L."/>
            <person name="Guerin P."/>
            <person name="Fernandez B."/>
            <person name="Vacherie B."/>
            <person name="Dossat C."/>
            <person name="Jolivet E."/>
            <person name="Siguier P."/>
            <person name="Chandler M."/>
            <person name="Barakat M."/>
            <person name="Dedieu A."/>
            <person name="Barbe V."/>
            <person name="Heulin T."/>
            <person name="Sommer S."/>
            <person name="Achouak W."/>
            <person name="Armengaud J."/>
        </authorList>
    </citation>
    <scope>NUCLEOTIDE SEQUENCE [LARGE SCALE GENOMIC DNA]</scope>
    <source>
        <strain evidence="4">DSM 17065 / CIP 109153 / LMG 22923 / VCD115</strain>
    </source>
</reference>
<name>C1D1V0_DEIDV</name>
<dbReference type="RefSeq" id="WP_012692947.1">
    <property type="nucleotide sequence ID" value="NC_012526.1"/>
</dbReference>
<proteinExistence type="predicted"/>
<sequence length="279" mass="27766">MSLVRTSVRAVALLLTTGLLTHAAAQTAPTSPAPATPARPAVTTPAPAGAAAATERPSAATARVASSVAVELSALVKGQIIRCPDVLKLSPQAVCLYTKSSVPALRPLVKTKLGSRAVGDWKSGSKSSSLFVADKAGGNVAAFVLLSQLAATETLLIVDGVQAPAASAARVAAPAGVVKGQPYVLGSDLVGVVNVSNLGGGKFRLSVSGQSPLTVTVGQKTVQREGGAVELPLAPATDGKNLIFPLAGLRALGCTVTPAGNNLTVACGAESVGLRPIVF</sequence>
<dbReference type="OrthoDB" id="68506at2"/>
<accession>C1D1V0</accession>
<evidence type="ECO:0000256" key="2">
    <source>
        <dbReference type="SAM" id="SignalP"/>
    </source>
</evidence>
<dbReference type="PaxDb" id="546414-Deide_09460"/>
<feature type="signal peptide" evidence="2">
    <location>
        <begin position="1"/>
        <end position="23"/>
    </location>
</feature>
<keyword evidence="2" id="KW-0732">Signal</keyword>
<evidence type="ECO:0000256" key="1">
    <source>
        <dbReference type="SAM" id="MobiDB-lite"/>
    </source>
</evidence>
<feature type="chain" id="PRO_5002908312" evidence="2">
    <location>
        <begin position="24"/>
        <end position="279"/>
    </location>
</feature>
<keyword evidence="4" id="KW-1185">Reference proteome</keyword>
<dbReference type="KEGG" id="ddr:Deide_09460"/>
<evidence type="ECO:0000313" key="3">
    <source>
        <dbReference type="EMBL" id="ACO45824.1"/>
    </source>
</evidence>
<gene>
    <name evidence="3" type="ordered locus">Deide_09460</name>
</gene>
<organism evidence="3 4">
    <name type="scientific">Deinococcus deserti (strain DSM 17065 / CIP 109153 / LMG 22923 / VCD115)</name>
    <dbReference type="NCBI Taxonomy" id="546414"/>
    <lineage>
        <taxon>Bacteria</taxon>
        <taxon>Thermotogati</taxon>
        <taxon>Deinococcota</taxon>
        <taxon>Deinococci</taxon>
        <taxon>Deinococcales</taxon>
        <taxon>Deinococcaceae</taxon>
        <taxon>Deinococcus</taxon>
    </lineage>
</organism>
<feature type="region of interest" description="Disordered" evidence="1">
    <location>
        <begin position="26"/>
        <end position="49"/>
    </location>
</feature>
<dbReference type="STRING" id="546414.Deide_09460"/>
<dbReference type="HOGENOM" id="CLU_086932_0_0_0"/>
<dbReference type="AlphaFoldDB" id="C1D1V0"/>
<protein>
    <submittedName>
        <fullName evidence="3">Uncharacterized protein</fullName>
    </submittedName>
</protein>
<dbReference type="Proteomes" id="UP000002208">
    <property type="component" value="Chromosome"/>
</dbReference>
<evidence type="ECO:0000313" key="4">
    <source>
        <dbReference type="Proteomes" id="UP000002208"/>
    </source>
</evidence>
<feature type="compositionally biased region" description="Low complexity" evidence="1">
    <location>
        <begin position="38"/>
        <end position="49"/>
    </location>
</feature>